<feature type="transmembrane region" description="Helical" evidence="9">
    <location>
        <begin position="247"/>
        <end position="266"/>
    </location>
</feature>
<dbReference type="GO" id="GO:0008556">
    <property type="term" value="F:P-type potassium transmembrane transporter activity"/>
    <property type="evidence" value="ECO:0007669"/>
    <property type="project" value="InterPro"/>
</dbReference>
<reference evidence="10 11" key="1">
    <citation type="submission" date="2019-06" db="EMBL/GenBank/DDBJ databases">
        <title>Whole genome shotgun sequence of Glutamicibacter uratoxydans NBRC 15515.</title>
        <authorList>
            <person name="Hosoyama A."/>
            <person name="Uohara A."/>
            <person name="Ohji S."/>
            <person name="Ichikawa N."/>
        </authorList>
    </citation>
    <scope>NUCLEOTIDE SEQUENCE [LARGE SCALE GENOMIC DNA]</scope>
    <source>
        <strain evidence="10 11">NBRC 15515</strain>
    </source>
</reference>
<comment type="subcellular location">
    <subcellularLocation>
        <location evidence="9">Cell membrane</location>
        <topology evidence="9">Multi-pass membrane protein</topology>
    </subcellularLocation>
</comment>
<dbReference type="Proteomes" id="UP000316612">
    <property type="component" value="Unassembled WGS sequence"/>
</dbReference>
<keyword evidence="7 9" id="KW-0406">Ion transport</keyword>
<dbReference type="PANTHER" id="PTHR30607">
    <property type="entry name" value="POTASSIUM-TRANSPORTING ATPASE A CHAIN"/>
    <property type="match status" value="1"/>
</dbReference>
<name>A0A4Y4DN09_GLUUR</name>
<comment type="similarity">
    <text evidence="9">Belongs to the KdpA family.</text>
</comment>
<keyword evidence="6 9" id="KW-1133">Transmembrane helix</keyword>
<evidence type="ECO:0000256" key="8">
    <source>
        <dbReference type="ARBA" id="ARBA00023136"/>
    </source>
</evidence>
<dbReference type="GO" id="GO:0005886">
    <property type="term" value="C:plasma membrane"/>
    <property type="evidence" value="ECO:0007669"/>
    <property type="project" value="UniProtKB-SubCell"/>
</dbReference>
<evidence type="ECO:0000256" key="3">
    <source>
        <dbReference type="ARBA" id="ARBA00022538"/>
    </source>
</evidence>
<evidence type="ECO:0000256" key="1">
    <source>
        <dbReference type="ARBA" id="ARBA00022448"/>
    </source>
</evidence>
<evidence type="ECO:0000256" key="5">
    <source>
        <dbReference type="ARBA" id="ARBA00022958"/>
    </source>
</evidence>
<evidence type="ECO:0000256" key="7">
    <source>
        <dbReference type="ARBA" id="ARBA00023065"/>
    </source>
</evidence>
<keyword evidence="11" id="KW-1185">Reference proteome</keyword>
<keyword evidence="2 9" id="KW-1003">Cell membrane</keyword>
<evidence type="ECO:0000256" key="2">
    <source>
        <dbReference type="ARBA" id="ARBA00022475"/>
    </source>
</evidence>
<feature type="transmembrane region" description="Helical" evidence="9">
    <location>
        <begin position="479"/>
        <end position="504"/>
    </location>
</feature>
<organism evidence="10 11">
    <name type="scientific">Glutamicibacter uratoxydans</name>
    <name type="common">Arthrobacter uratoxydans</name>
    <dbReference type="NCBI Taxonomy" id="43667"/>
    <lineage>
        <taxon>Bacteria</taxon>
        <taxon>Bacillati</taxon>
        <taxon>Actinomycetota</taxon>
        <taxon>Actinomycetes</taxon>
        <taxon>Micrococcales</taxon>
        <taxon>Micrococcaceae</taxon>
        <taxon>Glutamicibacter</taxon>
    </lineage>
</organism>
<keyword evidence="1 9" id="KW-0813">Transport</keyword>
<accession>A0A4Y4DN09</accession>
<evidence type="ECO:0000256" key="4">
    <source>
        <dbReference type="ARBA" id="ARBA00022692"/>
    </source>
</evidence>
<dbReference type="EMBL" id="BJNY01000007">
    <property type="protein sequence ID" value="GED05987.1"/>
    <property type="molecule type" value="Genomic_DNA"/>
</dbReference>
<dbReference type="InterPro" id="IPR004623">
    <property type="entry name" value="KdpA"/>
</dbReference>
<comment type="function">
    <text evidence="9">Part of the high-affinity ATP-driven potassium transport (or Kdp) system, which catalyzes the hydrolysis of ATP coupled with the electrogenic transport of potassium into the cytoplasm. This subunit binds the extracellular potassium ions and delivers the ions to the membrane domain of KdpB through an intramembrane tunnel.</text>
</comment>
<dbReference type="HAMAP" id="MF_00275">
    <property type="entry name" value="KdpA"/>
    <property type="match status" value="1"/>
</dbReference>
<keyword evidence="5 9" id="KW-0630">Potassium</keyword>
<proteinExistence type="inferred from homology"/>
<feature type="transmembrane region" description="Helical" evidence="9">
    <location>
        <begin position="374"/>
        <end position="392"/>
    </location>
</feature>
<comment type="subunit">
    <text evidence="9">The system is composed of three essential subunits: KdpA, KdpB and KdpC.</text>
</comment>
<evidence type="ECO:0000313" key="10">
    <source>
        <dbReference type="EMBL" id="GED05987.1"/>
    </source>
</evidence>
<dbReference type="PANTHER" id="PTHR30607:SF2">
    <property type="entry name" value="POTASSIUM-TRANSPORTING ATPASE POTASSIUM-BINDING SUBUNIT"/>
    <property type="match status" value="1"/>
</dbReference>
<evidence type="ECO:0000256" key="9">
    <source>
        <dbReference type="HAMAP-Rule" id="MF_00275"/>
    </source>
</evidence>
<keyword evidence="3 9" id="KW-0633">Potassium transport</keyword>
<protein>
    <recommendedName>
        <fullName evidence="9">Potassium-transporting ATPase potassium-binding subunit</fullName>
    </recommendedName>
    <alternativeName>
        <fullName evidence="9">ATP phosphohydrolase [potassium-transporting] A chain</fullName>
    </alternativeName>
    <alternativeName>
        <fullName evidence="9">Potassium-binding and translocating subunit A</fullName>
    </alternativeName>
    <alternativeName>
        <fullName evidence="9">Potassium-translocating ATPase A chain</fullName>
    </alternativeName>
</protein>
<evidence type="ECO:0000313" key="11">
    <source>
        <dbReference type="Proteomes" id="UP000316612"/>
    </source>
</evidence>
<dbReference type="NCBIfam" id="TIGR00680">
    <property type="entry name" value="kdpA"/>
    <property type="match status" value="1"/>
</dbReference>
<feature type="transmembrane region" description="Helical" evidence="9">
    <location>
        <begin position="278"/>
        <end position="298"/>
    </location>
</feature>
<comment type="caution">
    <text evidence="9">Lacks conserved residue(s) required for the propagation of feature annotation.</text>
</comment>
<feature type="transmembrane region" description="Helical" evidence="9">
    <location>
        <begin position="174"/>
        <end position="192"/>
    </location>
</feature>
<dbReference type="GO" id="GO:0030955">
    <property type="term" value="F:potassium ion binding"/>
    <property type="evidence" value="ECO:0007669"/>
    <property type="project" value="UniProtKB-UniRule"/>
</dbReference>
<dbReference type="AlphaFoldDB" id="A0A4Y4DN09"/>
<gene>
    <name evidence="10" type="primary">kdpA_2</name>
    <name evidence="9" type="synonym">kdpA</name>
    <name evidence="10" type="ORF">AUR04nite_15190</name>
</gene>
<evidence type="ECO:0000256" key="6">
    <source>
        <dbReference type="ARBA" id="ARBA00022989"/>
    </source>
</evidence>
<sequence>MLWASLAASIATLTLLLGLLYRPMGDYMAWVYSSAKNLKVERWAYAVMGVDPAKQQSWRAYLRAVLYFSLAGLLLLYLLQRVQQWLPYSQGGGNVEPAIAFNTAASFVANTNWQAYSGETLSYSVQLAGLTVQNFVSAATGMAVAVALIRGLAYRRSGVIGNFWVDLIRGSLRILLPISILGALVLITAGVVQNFNGFTQVHTLTGAQQLIPGGPVASQEVIKELGTNGGGFYNANSSHPFENPTGWTSLFECFLILLIPFSLPRTFGTMVGDKRQGYAILVTMAVLYLGSMAALAAFEFSGHGGAPGLAGAAMEGKETRFGLVQSVIFAATTTLTSTGAVNSMHDSYTSLGGMMQMLNMLLGEIAPGGVGSGLYGMLVIAVIAVFLAGLLVGRTPEYLGKKIGPSQMKLASLYILVMPLLVLAGVALSFGVPALKGSIVNESLANTGSHGLSEVLYAFASGANNNGSAFAGLDASTPWLTASIAVAMLLGRFIPIALVLALAGSFAAQDKIPATAGTLPTHRPLFISLTAGTAVLVTALVFFPVLALAPIAEGLM</sequence>
<dbReference type="Pfam" id="PF03814">
    <property type="entry name" value="KdpA"/>
    <property type="match status" value="1"/>
</dbReference>
<comment type="caution">
    <text evidence="10">The sequence shown here is derived from an EMBL/GenBank/DDBJ whole genome shotgun (WGS) entry which is preliminary data.</text>
</comment>
<feature type="transmembrane region" description="Helical" evidence="9">
    <location>
        <begin position="135"/>
        <end position="153"/>
    </location>
</feature>
<keyword evidence="4 9" id="KW-0812">Transmembrane</keyword>
<feature type="transmembrane region" description="Helical" evidence="9">
    <location>
        <begin position="59"/>
        <end position="79"/>
    </location>
</feature>
<feature type="transmembrane region" description="Helical" evidence="9">
    <location>
        <begin position="525"/>
        <end position="552"/>
    </location>
</feature>
<feature type="transmembrane region" description="Helical" evidence="9">
    <location>
        <begin position="413"/>
        <end position="435"/>
    </location>
</feature>
<dbReference type="RefSeq" id="WP_141363570.1">
    <property type="nucleotide sequence ID" value="NZ_BAAAJL010000003.1"/>
</dbReference>
<keyword evidence="8 9" id="KW-0472">Membrane</keyword>
<dbReference type="PIRSF" id="PIRSF001294">
    <property type="entry name" value="K_ATPaseA"/>
    <property type="match status" value="1"/>
</dbReference>
<dbReference type="OrthoDB" id="9763796at2"/>